<evidence type="ECO:0000313" key="3">
    <source>
        <dbReference type="EMBL" id="OEU96336.1"/>
    </source>
</evidence>
<accession>A0A1E7JXD1</accession>
<feature type="domain" description="DUF4333" evidence="2">
    <location>
        <begin position="34"/>
        <end position="100"/>
    </location>
</feature>
<evidence type="ECO:0000256" key="1">
    <source>
        <dbReference type="SAM" id="MobiDB-lite"/>
    </source>
</evidence>
<name>A0A1E7JXD1_9ACTN</name>
<evidence type="ECO:0000313" key="4">
    <source>
        <dbReference type="Proteomes" id="UP000176101"/>
    </source>
</evidence>
<dbReference type="RefSeq" id="WP_070198249.1">
    <property type="nucleotide sequence ID" value="NZ_LJGU01000142.1"/>
</dbReference>
<dbReference type="STRING" id="1075402.AN216_20970"/>
<sequence length="116" mass="12496">MKRIVIALAAAAVLATVAVVGWNVMNNESVATASGKNHTVPRDEVEQKTADDFARPWEDAPEDVECPRGLRAKQHDSVECEATVDGERKTLLVSVVEVNGDEVRFDYSGLGASKGE</sequence>
<feature type="compositionally biased region" description="Basic and acidic residues" evidence="1">
    <location>
        <begin position="40"/>
        <end position="54"/>
    </location>
</feature>
<organism evidence="3 4">
    <name type="scientific">Streptomyces oceani</name>
    <dbReference type="NCBI Taxonomy" id="1075402"/>
    <lineage>
        <taxon>Bacteria</taxon>
        <taxon>Bacillati</taxon>
        <taxon>Actinomycetota</taxon>
        <taxon>Actinomycetes</taxon>
        <taxon>Kitasatosporales</taxon>
        <taxon>Streptomycetaceae</taxon>
        <taxon>Streptomyces</taxon>
    </lineage>
</organism>
<proteinExistence type="predicted"/>
<evidence type="ECO:0000259" key="2">
    <source>
        <dbReference type="Pfam" id="PF14230"/>
    </source>
</evidence>
<dbReference type="Proteomes" id="UP000176101">
    <property type="component" value="Unassembled WGS sequence"/>
</dbReference>
<feature type="region of interest" description="Disordered" evidence="1">
    <location>
        <begin position="32"/>
        <end position="54"/>
    </location>
</feature>
<dbReference type="AlphaFoldDB" id="A0A1E7JXD1"/>
<protein>
    <recommendedName>
        <fullName evidence="2">DUF4333 domain-containing protein</fullName>
    </recommendedName>
</protein>
<dbReference type="EMBL" id="LJGU01000142">
    <property type="protein sequence ID" value="OEU96336.1"/>
    <property type="molecule type" value="Genomic_DNA"/>
</dbReference>
<comment type="caution">
    <text evidence="3">The sequence shown here is derived from an EMBL/GenBank/DDBJ whole genome shotgun (WGS) entry which is preliminary data.</text>
</comment>
<gene>
    <name evidence="3" type="ORF">AN216_20970</name>
</gene>
<dbReference type="InterPro" id="IPR025637">
    <property type="entry name" value="DUF4333"/>
</dbReference>
<dbReference type="Pfam" id="PF14230">
    <property type="entry name" value="DUF4333"/>
    <property type="match status" value="1"/>
</dbReference>
<keyword evidence="4" id="KW-1185">Reference proteome</keyword>
<reference evidence="3 4" key="1">
    <citation type="journal article" date="2016" name="Front. Microbiol.">
        <title>Comparative Genomics Analysis of Streptomyces Species Reveals Their Adaptation to the Marine Environment and Their Diversity at the Genomic Level.</title>
        <authorList>
            <person name="Tian X."/>
            <person name="Zhang Z."/>
            <person name="Yang T."/>
            <person name="Chen M."/>
            <person name="Li J."/>
            <person name="Chen F."/>
            <person name="Yang J."/>
            <person name="Li W."/>
            <person name="Zhang B."/>
            <person name="Zhang Z."/>
            <person name="Wu J."/>
            <person name="Zhang C."/>
            <person name="Long L."/>
            <person name="Xiao J."/>
        </authorList>
    </citation>
    <scope>NUCLEOTIDE SEQUENCE [LARGE SCALE GENOMIC DNA]</scope>
    <source>
        <strain evidence="3 4">SCSIO 02100</strain>
    </source>
</reference>